<dbReference type="PANTHER" id="PTHR45436">
    <property type="entry name" value="SENSOR HISTIDINE KINASE YKOH"/>
    <property type="match status" value="1"/>
</dbReference>
<dbReference type="SMART" id="SM00388">
    <property type="entry name" value="HisKA"/>
    <property type="match status" value="1"/>
</dbReference>
<proteinExistence type="predicted"/>
<evidence type="ECO:0000256" key="7">
    <source>
        <dbReference type="ARBA" id="ARBA00022741"/>
    </source>
</evidence>
<evidence type="ECO:0000256" key="6">
    <source>
        <dbReference type="ARBA" id="ARBA00022692"/>
    </source>
</evidence>
<dbReference type="AlphaFoldDB" id="A0A7X4HD97"/>
<dbReference type="InterPro" id="IPR003594">
    <property type="entry name" value="HATPase_dom"/>
</dbReference>
<feature type="transmembrane region" description="Helical" evidence="13">
    <location>
        <begin position="177"/>
        <end position="198"/>
    </location>
</feature>
<keyword evidence="5" id="KW-0808">Transferase</keyword>
<evidence type="ECO:0000256" key="5">
    <source>
        <dbReference type="ARBA" id="ARBA00022679"/>
    </source>
</evidence>
<evidence type="ECO:0000256" key="9">
    <source>
        <dbReference type="ARBA" id="ARBA00022840"/>
    </source>
</evidence>
<dbReference type="InterPro" id="IPR036890">
    <property type="entry name" value="HATPase_C_sf"/>
</dbReference>
<gene>
    <name evidence="15" type="ORF">GTP77_15880</name>
</gene>
<dbReference type="Pfam" id="PF02518">
    <property type="entry name" value="HATPase_c"/>
    <property type="match status" value="1"/>
</dbReference>
<keyword evidence="9" id="KW-0067">ATP-binding</keyword>
<dbReference type="RefSeq" id="WP_161073123.1">
    <property type="nucleotide sequence ID" value="NZ_WWCU01000017.1"/>
</dbReference>
<accession>A0A7X4HD97</accession>
<evidence type="ECO:0000313" key="15">
    <source>
        <dbReference type="EMBL" id="MYN08809.1"/>
    </source>
</evidence>
<dbReference type="EMBL" id="WWCU01000017">
    <property type="protein sequence ID" value="MYN08809.1"/>
    <property type="molecule type" value="Genomic_DNA"/>
</dbReference>
<comment type="subcellular location">
    <subcellularLocation>
        <location evidence="2">Membrane</location>
        <topology evidence="2">Multi-pass membrane protein</topology>
    </subcellularLocation>
</comment>
<dbReference type="GO" id="GO:0005524">
    <property type="term" value="F:ATP binding"/>
    <property type="evidence" value="ECO:0007669"/>
    <property type="project" value="UniProtKB-KW"/>
</dbReference>
<dbReference type="InterPro" id="IPR050428">
    <property type="entry name" value="TCS_sensor_his_kinase"/>
</dbReference>
<dbReference type="CDD" id="cd00082">
    <property type="entry name" value="HisKA"/>
    <property type="match status" value="1"/>
</dbReference>
<dbReference type="PRINTS" id="PR00344">
    <property type="entry name" value="BCTRLSENSOR"/>
</dbReference>
<dbReference type="InterPro" id="IPR003661">
    <property type="entry name" value="HisK_dim/P_dom"/>
</dbReference>
<evidence type="ECO:0000256" key="1">
    <source>
        <dbReference type="ARBA" id="ARBA00000085"/>
    </source>
</evidence>
<dbReference type="InterPro" id="IPR005467">
    <property type="entry name" value="His_kinase_dom"/>
</dbReference>
<keyword evidence="6 13" id="KW-0812">Transmembrane</keyword>
<dbReference type="GO" id="GO:0000155">
    <property type="term" value="F:phosphorelay sensor kinase activity"/>
    <property type="evidence" value="ECO:0007669"/>
    <property type="project" value="InterPro"/>
</dbReference>
<keyword evidence="8 15" id="KW-0418">Kinase</keyword>
<evidence type="ECO:0000256" key="12">
    <source>
        <dbReference type="ARBA" id="ARBA00023136"/>
    </source>
</evidence>
<dbReference type="CDD" id="cd00075">
    <property type="entry name" value="HATPase"/>
    <property type="match status" value="1"/>
</dbReference>
<dbReference type="Gene3D" id="1.10.287.130">
    <property type="match status" value="1"/>
</dbReference>
<evidence type="ECO:0000259" key="14">
    <source>
        <dbReference type="PROSITE" id="PS50109"/>
    </source>
</evidence>
<keyword evidence="11" id="KW-0902">Two-component regulatory system</keyword>
<dbReference type="SUPFAM" id="SSF47384">
    <property type="entry name" value="Homodimeric domain of signal transducing histidine kinase"/>
    <property type="match status" value="1"/>
</dbReference>
<keyword evidence="4" id="KW-0597">Phosphoprotein</keyword>
<dbReference type="SUPFAM" id="SSF55874">
    <property type="entry name" value="ATPase domain of HSP90 chaperone/DNA topoisomerase II/histidine kinase"/>
    <property type="match status" value="1"/>
</dbReference>
<dbReference type="Pfam" id="PF00512">
    <property type="entry name" value="HisKA"/>
    <property type="match status" value="1"/>
</dbReference>
<dbReference type="InterPro" id="IPR004358">
    <property type="entry name" value="Sig_transdc_His_kin-like_C"/>
</dbReference>
<evidence type="ECO:0000313" key="16">
    <source>
        <dbReference type="Proteomes" id="UP000450676"/>
    </source>
</evidence>
<organism evidence="15 16">
    <name type="scientific">Pseudoduganella aquatica</name>
    <dbReference type="NCBI Taxonomy" id="2660641"/>
    <lineage>
        <taxon>Bacteria</taxon>
        <taxon>Pseudomonadati</taxon>
        <taxon>Pseudomonadota</taxon>
        <taxon>Betaproteobacteria</taxon>
        <taxon>Burkholderiales</taxon>
        <taxon>Oxalobacteraceae</taxon>
        <taxon>Telluria group</taxon>
        <taxon>Pseudoduganella</taxon>
    </lineage>
</organism>
<keyword evidence="16" id="KW-1185">Reference proteome</keyword>
<dbReference type="PROSITE" id="PS50109">
    <property type="entry name" value="HIS_KIN"/>
    <property type="match status" value="1"/>
</dbReference>
<comment type="catalytic activity">
    <reaction evidence="1">
        <text>ATP + protein L-histidine = ADP + protein N-phospho-L-histidine.</text>
        <dbReference type="EC" id="2.7.13.3"/>
    </reaction>
</comment>
<protein>
    <recommendedName>
        <fullName evidence="3">histidine kinase</fullName>
        <ecNumber evidence="3">2.7.13.3</ecNumber>
    </recommendedName>
</protein>
<name>A0A7X4HD97_9BURK</name>
<evidence type="ECO:0000256" key="11">
    <source>
        <dbReference type="ARBA" id="ARBA00023012"/>
    </source>
</evidence>
<sequence length="475" mass="51450">MNGTAWAAGALRGLRRRVFSPSLVRRLLGAQMALLTLLWSLAVGFVLAENETDHALLNTDQIYAAALHLADSAAEHAAWQREGLRLFDVSLRSQPGMDGPAELLPSILVERGGRELYRSPNAPSGVATRRLDRVETFELDGKRWHARTRQARPGGARMTMFAPDHGWNLFVTLNSHGYYLLPLLISLPLLLLPAWLSIRVALRPWHRVAQELALRGPQDLRPLAFQAQYRELAAMVEALNALMLRVDKSAARERSFIADAAHELRTPLAAMRVNVEALLVQAGSVRDKQLLSGIVSSARRATRLVSQLLTLMRSDAIAGDASERVALDELLQDRLAALSGLAAVRWVELELSAEPGFTVCGQRESLISLVDNVVENAIKYGPGGGVVRVALRRAGQGASVQEAVLTVEDQGPGIAPALRERVFDRFFRDPAQTQSGSGLGLAIAQAAAARHGGRIALLDGEGGGLLVEVRLPLAA</sequence>
<reference evidence="15 16" key="1">
    <citation type="submission" date="2019-12" db="EMBL/GenBank/DDBJ databases">
        <title>Novel species isolated from a subtropical stream in China.</title>
        <authorList>
            <person name="Lu H."/>
        </authorList>
    </citation>
    <scope>NUCLEOTIDE SEQUENCE [LARGE SCALE GENOMIC DNA]</scope>
    <source>
        <strain evidence="15 16">FT127W</strain>
    </source>
</reference>
<keyword evidence="10 13" id="KW-1133">Transmembrane helix</keyword>
<evidence type="ECO:0000256" key="8">
    <source>
        <dbReference type="ARBA" id="ARBA00022777"/>
    </source>
</evidence>
<dbReference type="InterPro" id="IPR036097">
    <property type="entry name" value="HisK_dim/P_sf"/>
</dbReference>
<evidence type="ECO:0000256" key="13">
    <source>
        <dbReference type="SAM" id="Phobius"/>
    </source>
</evidence>
<keyword evidence="7" id="KW-0547">Nucleotide-binding</keyword>
<dbReference type="Gene3D" id="3.30.565.10">
    <property type="entry name" value="Histidine kinase-like ATPase, C-terminal domain"/>
    <property type="match status" value="1"/>
</dbReference>
<comment type="caution">
    <text evidence="15">The sequence shown here is derived from an EMBL/GenBank/DDBJ whole genome shotgun (WGS) entry which is preliminary data.</text>
</comment>
<evidence type="ECO:0000256" key="2">
    <source>
        <dbReference type="ARBA" id="ARBA00004141"/>
    </source>
</evidence>
<evidence type="ECO:0000256" key="4">
    <source>
        <dbReference type="ARBA" id="ARBA00022553"/>
    </source>
</evidence>
<dbReference type="GO" id="GO:0005886">
    <property type="term" value="C:plasma membrane"/>
    <property type="evidence" value="ECO:0007669"/>
    <property type="project" value="TreeGrafter"/>
</dbReference>
<dbReference type="Proteomes" id="UP000450676">
    <property type="component" value="Unassembled WGS sequence"/>
</dbReference>
<evidence type="ECO:0000256" key="10">
    <source>
        <dbReference type="ARBA" id="ARBA00022989"/>
    </source>
</evidence>
<feature type="domain" description="Histidine kinase" evidence="14">
    <location>
        <begin position="259"/>
        <end position="475"/>
    </location>
</feature>
<keyword evidence="12 13" id="KW-0472">Membrane</keyword>
<dbReference type="PANTHER" id="PTHR45436:SF14">
    <property type="entry name" value="SENSOR PROTEIN QSEC"/>
    <property type="match status" value="1"/>
</dbReference>
<dbReference type="SMART" id="SM00387">
    <property type="entry name" value="HATPase_c"/>
    <property type="match status" value="1"/>
</dbReference>
<feature type="transmembrane region" description="Helical" evidence="13">
    <location>
        <begin position="27"/>
        <end position="48"/>
    </location>
</feature>
<evidence type="ECO:0000256" key="3">
    <source>
        <dbReference type="ARBA" id="ARBA00012438"/>
    </source>
</evidence>
<dbReference type="EC" id="2.7.13.3" evidence="3"/>